<dbReference type="EMBL" id="JAWDJW010007874">
    <property type="protein sequence ID" value="KAK3061384.1"/>
    <property type="molecule type" value="Genomic_DNA"/>
</dbReference>
<protein>
    <submittedName>
        <fullName evidence="1">Uncharacterized protein</fullName>
    </submittedName>
</protein>
<keyword evidence="2" id="KW-1185">Reference proteome</keyword>
<dbReference type="Proteomes" id="UP001186974">
    <property type="component" value="Unassembled WGS sequence"/>
</dbReference>
<name>A0ACC3D426_9PEZI</name>
<gene>
    <name evidence="1" type="ORF">LTS18_006376</name>
</gene>
<evidence type="ECO:0000313" key="2">
    <source>
        <dbReference type="Proteomes" id="UP001186974"/>
    </source>
</evidence>
<accession>A0ACC3D426</accession>
<sequence length="300" mass="32769">MLISGFTNARVSRLLVIWVVAGSLLASITDTKYYFHILVVPHLWTDWQAWRILTWQTCYANSTEVLFAAMTFYNLRIIERLWGSRKFASFLLSTLPYTTLAPPILLALLFRPLSLNSINYLPSGPTAILFAILAQYHAAIPSLYNYKVLTSRGASETATATENGSAEPSSSSSSSAPARAYAFNLPKVELDFTSKSLSYLLPLQLALSSFPSSILPAIVGWTVGYAWRNEILPGTGWRVPGWVVGEQATSAPAGGYEGLRRRMEGEAGSSSGVEGEGDARGGRRRNLGQMVGEMFRGGAR</sequence>
<reference evidence="1" key="1">
    <citation type="submission" date="2024-09" db="EMBL/GenBank/DDBJ databases">
        <title>Black Yeasts Isolated from many extreme environments.</title>
        <authorList>
            <person name="Coleine C."/>
            <person name="Stajich J.E."/>
            <person name="Selbmann L."/>
        </authorList>
    </citation>
    <scope>NUCLEOTIDE SEQUENCE</scope>
    <source>
        <strain evidence="1">CCFEE 5737</strain>
    </source>
</reference>
<proteinExistence type="predicted"/>
<comment type="caution">
    <text evidence="1">The sequence shown here is derived from an EMBL/GenBank/DDBJ whole genome shotgun (WGS) entry which is preliminary data.</text>
</comment>
<organism evidence="1 2">
    <name type="scientific">Coniosporium uncinatum</name>
    <dbReference type="NCBI Taxonomy" id="93489"/>
    <lineage>
        <taxon>Eukaryota</taxon>
        <taxon>Fungi</taxon>
        <taxon>Dikarya</taxon>
        <taxon>Ascomycota</taxon>
        <taxon>Pezizomycotina</taxon>
        <taxon>Dothideomycetes</taxon>
        <taxon>Dothideomycetes incertae sedis</taxon>
        <taxon>Coniosporium</taxon>
    </lineage>
</organism>
<evidence type="ECO:0000313" key="1">
    <source>
        <dbReference type="EMBL" id="KAK3061384.1"/>
    </source>
</evidence>